<reference evidence="2" key="2">
    <citation type="submission" date="2020-09" db="EMBL/GenBank/DDBJ databases">
        <authorList>
            <person name="Sun Q."/>
            <person name="Ohkuma M."/>
        </authorList>
    </citation>
    <scope>NUCLEOTIDE SEQUENCE</scope>
    <source>
        <strain evidence="2">JCM 4815</strain>
    </source>
</reference>
<gene>
    <name evidence="2" type="ORF">GCM10010365_67980</name>
</gene>
<dbReference type="NCBIfam" id="NF033521">
    <property type="entry name" value="lasso_leader_L3"/>
    <property type="match status" value="1"/>
</dbReference>
<keyword evidence="3" id="KW-1185">Reference proteome</keyword>
<evidence type="ECO:0008006" key="4">
    <source>
        <dbReference type="Google" id="ProtNLM"/>
    </source>
</evidence>
<proteinExistence type="predicted"/>
<feature type="compositionally biased region" description="Basic and acidic residues" evidence="1">
    <location>
        <begin position="9"/>
        <end position="20"/>
    </location>
</feature>
<comment type="caution">
    <text evidence="2">The sequence shown here is derived from an EMBL/GenBank/DDBJ whole genome shotgun (WGS) entry which is preliminary data.</text>
</comment>
<sequence length="60" mass="6604">MSKQTVDGTVRDQRKGHPMEEQNTQAVYEAPELMEAGDFADLTLGGFGPDIETFTIFGLL</sequence>
<evidence type="ECO:0000313" key="2">
    <source>
        <dbReference type="EMBL" id="GGZ37644.1"/>
    </source>
</evidence>
<dbReference type="Proteomes" id="UP000622166">
    <property type="component" value="Unassembled WGS sequence"/>
</dbReference>
<feature type="region of interest" description="Disordered" evidence="1">
    <location>
        <begin position="1"/>
        <end position="23"/>
    </location>
</feature>
<name>A0A918QBC0_9ACTN</name>
<dbReference type="AlphaFoldDB" id="A0A918QBC0"/>
<dbReference type="EMBL" id="BMVW01000020">
    <property type="protein sequence ID" value="GGZ37644.1"/>
    <property type="molecule type" value="Genomic_DNA"/>
</dbReference>
<evidence type="ECO:0000256" key="1">
    <source>
        <dbReference type="SAM" id="MobiDB-lite"/>
    </source>
</evidence>
<accession>A0A918QBC0</accession>
<reference evidence="2" key="1">
    <citation type="journal article" date="2014" name="Int. J. Syst. Evol. Microbiol.">
        <title>Complete genome sequence of Corynebacterium casei LMG S-19264T (=DSM 44701T), isolated from a smear-ripened cheese.</title>
        <authorList>
            <consortium name="US DOE Joint Genome Institute (JGI-PGF)"/>
            <person name="Walter F."/>
            <person name="Albersmeier A."/>
            <person name="Kalinowski J."/>
            <person name="Ruckert C."/>
        </authorList>
    </citation>
    <scope>NUCLEOTIDE SEQUENCE</scope>
    <source>
        <strain evidence="2">JCM 4815</strain>
    </source>
</reference>
<evidence type="ECO:0000313" key="3">
    <source>
        <dbReference type="Proteomes" id="UP000622166"/>
    </source>
</evidence>
<organism evidence="2 3">
    <name type="scientific">Streptomyces poonensis</name>
    <dbReference type="NCBI Taxonomy" id="68255"/>
    <lineage>
        <taxon>Bacteria</taxon>
        <taxon>Bacillati</taxon>
        <taxon>Actinomycetota</taxon>
        <taxon>Actinomycetes</taxon>
        <taxon>Kitasatosporales</taxon>
        <taxon>Streptomycetaceae</taxon>
        <taxon>Streptomyces</taxon>
    </lineage>
</organism>
<protein>
    <recommendedName>
        <fullName evidence="4">Lasso RiPP family leader peptide-containing protein</fullName>
    </recommendedName>
</protein>